<gene>
    <name evidence="1" type="ORF">LSAA_15086</name>
</gene>
<organism evidence="1 2">
    <name type="scientific">Lepeophtheirus salmonis</name>
    <name type="common">Salmon louse</name>
    <name type="synonym">Caligus salmonis</name>
    <dbReference type="NCBI Taxonomy" id="72036"/>
    <lineage>
        <taxon>Eukaryota</taxon>
        <taxon>Metazoa</taxon>
        <taxon>Ecdysozoa</taxon>
        <taxon>Arthropoda</taxon>
        <taxon>Crustacea</taxon>
        <taxon>Multicrustacea</taxon>
        <taxon>Hexanauplia</taxon>
        <taxon>Copepoda</taxon>
        <taxon>Siphonostomatoida</taxon>
        <taxon>Caligidae</taxon>
        <taxon>Lepeophtheirus</taxon>
    </lineage>
</organism>
<dbReference type="InterPro" id="IPR036249">
    <property type="entry name" value="Thioredoxin-like_sf"/>
</dbReference>
<protein>
    <submittedName>
        <fullName evidence="1">Thioredoxin domain-containing protein 9</fullName>
    </submittedName>
</protein>
<reference evidence="1" key="1">
    <citation type="submission" date="2021-02" db="EMBL/GenBank/DDBJ databases">
        <authorList>
            <person name="Bekaert M."/>
        </authorList>
    </citation>
    <scope>NUCLEOTIDE SEQUENCE</scope>
    <source>
        <strain evidence="1">IoA-00</strain>
    </source>
</reference>
<dbReference type="SUPFAM" id="SSF52833">
    <property type="entry name" value="Thioredoxin-like"/>
    <property type="match status" value="1"/>
</dbReference>
<dbReference type="AlphaFoldDB" id="A0A7R8D5D1"/>
<dbReference type="OrthoDB" id="10257948at2759"/>
<sequence length="200" mass="23074">MADVGSILSERLMAAAQVVEEQLDAEMNKLEKLDEDDLEAIRRQRLANLEKAQAKKREWLKQGHGEYQEISEEKEFFNVTKNPRTLFVSFIEKKHLGAKFLTNISTSLQRSILKLNFAKSMQIRAKTKDYIIGFTELGNKDEFSTAMLEWRLARSDIINYSGDLMTPPDQVERSKTSIIKKQHKTIRGNNCSNSSDEDDW</sequence>
<dbReference type="Proteomes" id="UP000675881">
    <property type="component" value="Chromosome 9"/>
</dbReference>
<name>A0A7R8D5D1_LEPSM</name>
<dbReference type="PANTHER" id="PTHR21148">
    <property type="entry name" value="THIOREDOXIN DOMAIN-CONTAINING PROTEIN 9"/>
    <property type="match status" value="1"/>
</dbReference>
<keyword evidence="2" id="KW-1185">Reference proteome</keyword>
<proteinExistence type="predicted"/>
<dbReference type="EMBL" id="HG994588">
    <property type="protein sequence ID" value="CAF3034685.1"/>
    <property type="molecule type" value="Genomic_DNA"/>
</dbReference>
<evidence type="ECO:0000313" key="1">
    <source>
        <dbReference type="EMBL" id="CAF3034685.1"/>
    </source>
</evidence>
<accession>A0A7R8D5D1</accession>
<evidence type="ECO:0000313" key="2">
    <source>
        <dbReference type="Proteomes" id="UP000675881"/>
    </source>
</evidence>